<accession>T0L559</accession>
<proteinExistence type="predicted"/>
<evidence type="ECO:0000313" key="3">
    <source>
        <dbReference type="Proteomes" id="UP000015530"/>
    </source>
</evidence>
<evidence type="ECO:0000256" key="1">
    <source>
        <dbReference type="SAM" id="MobiDB-lite"/>
    </source>
</evidence>
<dbReference type="EMBL" id="AMYD01003287">
    <property type="protein sequence ID" value="EQB46696.1"/>
    <property type="molecule type" value="Genomic_DNA"/>
</dbReference>
<name>T0L559_COLGC</name>
<dbReference type="Proteomes" id="UP000015530">
    <property type="component" value="Unassembled WGS sequence"/>
</dbReference>
<gene>
    <name evidence="2" type="ORF">CGLO_14221</name>
</gene>
<dbReference type="OrthoDB" id="5404599at2759"/>
<feature type="region of interest" description="Disordered" evidence="1">
    <location>
        <begin position="1"/>
        <end position="26"/>
    </location>
</feature>
<comment type="caution">
    <text evidence="2">The sequence shown here is derived from an EMBL/GenBank/DDBJ whole genome shotgun (WGS) entry which is preliminary data.</text>
</comment>
<dbReference type="AlphaFoldDB" id="T0L559"/>
<evidence type="ECO:0000313" key="2">
    <source>
        <dbReference type="EMBL" id="EQB46696.1"/>
    </source>
</evidence>
<dbReference type="HOGENOM" id="CLU_1767914_0_0_1"/>
<feature type="compositionally biased region" description="Low complexity" evidence="1">
    <location>
        <begin position="1"/>
        <end position="25"/>
    </location>
</feature>
<sequence>MATENTNTSRAATTSSDSSTGPPTTIYAESSFFKGHPGATLPTPAEIRAINVATGDPCTDEFDSPPPVIVRDLGLFIKYGRFVTIVEASTHIMVREKLQGEVAVPEVFGWAEDGRQVKYTCPWLREILWRKDGVRWSKKHDWLSVRS</sequence>
<reference evidence="3" key="1">
    <citation type="journal article" date="2013" name="Mol. Plant Microbe Interact.">
        <title>Global aspects of pacC regulation of pathogenicity genes in Colletotrichum gloeosporioides as revealed by transcriptome analysis.</title>
        <authorList>
            <person name="Alkan N."/>
            <person name="Meng X."/>
            <person name="Friedlander G."/>
            <person name="Reuveni E."/>
            <person name="Sukno S."/>
            <person name="Sherman A."/>
            <person name="Thon M."/>
            <person name="Fluhr R."/>
            <person name="Prusky D."/>
        </authorList>
    </citation>
    <scope>NUCLEOTIDE SEQUENCE [LARGE SCALE GENOMIC DNA]</scope>
    <source>
        <strain evidence="3">Cg-14</strain>
    </source>
</reference>
<organism evidence="2 3">
    <name type="scientific">Colletotrichum gloeosporioides (strain Cg-14)</name>
    <name type="common">Anthracnose fungus</name>
    <name type="synonym">Glomerella cingulata</name>
    <dbReference type="NCBI Taxonomy" id="1237896"/>
    <lineage>
        <taxon>Eukaryota</taxon>
        <taxon>Fungi</taxon>
        <taxon>Dikarya</taxon>
        <taxon>Ascomycota</taxon>
        <taxon>Pezizomycotina</taxon>
        <taxon>Sordariomycetes</taxon>
        <taxon>Hypocreomycetidae</taxon>
        <taxon>Glomerellales</taxon>
        <taxon>Glomerellaceae</taxon>
        <taxon>Colletotrichum</taxon>
        <taxon>Colletotrichum gloeosporioides species complex</taxon>
    </lineage>
</organism>
<protein>
    <submittedName>
        <fullName evidence="2">Uncharacterized protein</fullName>
    </submittedName>
</protein>